<feature type="region of interest" description="Disordered" evidence="1">
    <location>
        <begin position="1"/>
        <end position="42"/>
    </location>
</feature>
<evidence type="ECO:0000313" key="2">
    <source>
        <dbReference type="EMBL" id="KAK3695053.1"/>
    </source>
</evidence>
<reference evidence="2" key="2">
    <citation type="submission" date="2023-06" db="EMBL/GenBank/DDBJ databases">
        <authorList>
            <consortium name="Lawrence Berkeley National Laboratory"/>
            <person name="Haridas S."/>
            <person name="Hensen N."/>
            <person name="Bonometti L."/>
            <person name="Westerberg I."/>
            <person name="Brannstrom I.O."/>
            <person name="Guillou S."/>
            <person name="Cros-Aarteil S."/>
            <person name="Calhoun S."/>
            <person name="Kuo A."/>
            <person name="Mondo S."/>
            <person name="Pangilinan J."/>
            <person name="Riley R."/>
            <person name="Labutti K."/>
            <person name="Andreopoulos B."/>
            <person name="Lipzen A."/>
            <person name="Chen C."/>
            <person name="Yanf M."/>
            <person name="Daum C."/>
            <person name="Ng V."/>
            <person name="Clum A."/>
            <person name="Steindorff A."/>
            <person name="Ohm R."/>
            <person name="Martin F."/>
            <person name="Silar P."/>
            <person name="Natvig D."/>
            <person name="Lalanne C."/>
            <person name="Gautier V."/>
            <person name="Ament-Velasquez S.L."/>
            <person name="Kruys A."/>
            <person name="Hutchinson M.I."/>
            <person name="Powell A.J."/>
            <person name="Barry K."/>
            <person name="Miller A.N."/>
            <person name="Grigoriev I.V."/>
            <person name="Debuchy R."/>
            <person name="Gladieux P."/>
            <person name="Thoren M.H."/>
            <person name="Johannesson H."/>
        </authorList>
    </citation>
    <scope>NUCLEOTIDE SEQUENCE</scope>
    <source>
        <strain evidence="2">CBS 314.62</strain>
    </source>
</reference>
<feature type="compositionally biased region" description="Polar residues" evidence="1">
    <location>
        <begin position="1"/>
        <end position="10"/>
    </location>
</feature>
<evidence type="ECO:0000313" key="3">
    <source>
        <dbReference type="Proteomes" id="UP001270362"/>
    </source>
</evidence>
<dbReference type="Proteomes" id="UP001270362">
    <property type="component" value="Unassembled WGS sequence"/>
</dbReference>
<name>A0AAE0XKH8_9PEZI</name>
<comment type="caution">
    <text evidence="2">The sequence shown here is derived from an EMBL/GenBank/DDBJ whole genome shotgun (WGS) entry which is preliminary data.</text>
</comment>
<keyword evidence="3" id="KW-1185">Reference proteome</keyword>
<protein>
    <submittedName>
        <fullName evidence="2">Uncharacterized protein</fullName>
    </submittedName>
</protein>
<reference evidence="2" key="1">
    <citation type="journal article" date="2023" name="Mol. Phylogenet. Evol.">
        <title>Genome-scale phylogeny and comparative genomics of the fungal order Sordariales.</title>
        <authorList>
            <person name="Hensen N."/>
            <person name="Bonometti L."/>
            <person name="Westerberg I."/>
            <person name="Brannstrom I.O."/>
            <person name="Guillou S."/>
            <person name="Cros-Aarteil S."/>
            <person name="Calhoun S."/>
            <person name="Haridas S."/>
            <person name="Kuo A."/>
            <person name="Mondo S."/>
            <person name="Pangilinan J."/>
            <person name="Riley R."/>
            <person name="LaButti K."/>
            <person name="Andreopoulos B."/>
            <person name="Lipzen A."/>
            <person name="Chen C."/>
            <person name="Yan M."/>
            <person name="Daum C."/>
            <person name="Ng V."/>
            <person name="Clum A."/>
            <person name="Steindorff A."/>
            <person name="Ohm R.A."/>
            <person name="Martin F."/>
            <person name="Silar P."/>
            <person name="Natvig D.O."/>
            <person name="Lalanne C."/>
            <person name="Gautier V."/>
            <person name="Ament-Velasquez S.L."/>
            <person name="Kruys A."/>
            <person name="Hutchinson M.I."/>
            <person name="Powell A.J."/>
            <person name="Barry K."/>
            <person name="Miller A.N."/>
            <person name="Grigoriev I.V."/>
            <person name="Debuchy R."/>
            <person name="Gladieux P."/>
            <person name="Hiltunen Thoren M."/>
            <person name="Johannesson H."/>
        </authorList>
    </citation>
    <scope>NUCLEOTIDE SEQUENCE</scope>
    <source>
        <strain evidence="2">CBS 314.62</strain>
    </source>
</reference>
<dbReference type="EMBL" id="JAULSO010000001">
    <property type="protein sequence ID" value="KAK3695053.1"/>
    <property type="molecule type" value="Genomic_DNA"/>
</dbReference>
<evidence type="ECO:0000256" key="1">
    <source>
        <dbReference type="SAM" id="MobiDB-lite"/>
    </source>
</evidence>
<accession>A0AAE0XKH8</accession>
<gene>
    <name evidence="2" type="ORF">B0T22DRAFT_91429</name>
</gene>
<organism evidence="2 3">
    <name type="scientific">Podospora appendiculata</name>
    <dbReference type="NCBI Taxonomy" id="314037"/>
    <lineage>
        <taxon>Eukaryota</taxon>
        <taxon>Fungi</taxon>
        <taxon>Dikarya</taxon>
        <taxon>Ascomycota</taxon>
        <taxon>Pezizomycotina</taxon>
        <taxon>Sordariomycetes</taxon>
        <taxon>Sordariomycetidae</taxon>
        <taxon>Sordariales</taxon>
        <taxon>Podosporaceae</taxon>
        <taxon>Podospora</taxon>
    </lineage>
</organism>
<proteinExistence type="predicted"/>
<dbReference type="AlphaFoldDB" id="A0AAE0XKH8"/>
<sequence>MPNMHIQTHTAGKEHDLVARPPPLPMKRTEEDDQNQPGHQGVRLLTCSTDPRFSSLSSGPANQRRAVINRALSSRFIVEDGLRFPRGGAQAIAAPSRCLGHVCLVPFRDVFFLGGRSCKIAPIYPYMIFSPVVLPAAIARQLSNPGGLPRVPSSRRFASVSPSSCQRTQARLIVFESSTHIQCPSNEAIQVATGDNDEVPAARSRQARGRWPRQGQAFLLATFLN</sequence>